<protein>
    <submittedName>
        <fullName evidence="2">Uncharacterized protein</fullName>
    </submittedName>
</protein>
<feature type="region of interest" description="Disordered" evidence="1">
    <location>
        <begin position="83"/>
        <end position="140"/>
    </location>
</feature>
<comment type="caution">
    <text evidence="2">The sequence shown here is derived from an EMBL/GenBank/DDBJ whole genome shotgun (WGS) entry which is preliminary data.</text>
</comment>
<sequence>MAAVSDSGASRVSIRSSVERKRICREVFTLEKWTNMTAYRAEQPELPQPVEIPAARRDSPDHIPEDGHSHFRVYRFMSHTVDPDRVSEQPCSGDDSYSSSPGADVDHPGSAHYHLEAAPASLDLPSTDEHLTSITTVPHS</sequence>
<gene>
    <name evidence="2" type="ORF">CK203_027367</name>
</gene>
<reference evidence="2 3" key="1">
    <citation type="journal article" date="2018" name="PLoS Genet.">
        <title>Population sequencing reveals clonal diversity and ancestral inbreeding in the grapevine cultivar Chardonnay.</title>
        <authorList>
            <person name="Roach M.J."/>
            <person name="Johnson D.L."/>
            <person name="Bohlmann J."/>
            <person name="van Vuuren H.J."/>
            <person name="Jones S.J."/>
            <person name="Pretorius I.S."/>
            <person name="Schmidt S.A."/>
            <person name="Borneman A.R."/>
        </authorList>
    </citation>
    <scope>NUCLEOTIDE SEQUENCE [LARGE SCALE GENOMIC DNA]</scope>
    <source>
        <strain evidence="3">cv. Chardonnay</strain>
        <tissue evidence="2">Leaf</tissue>
    </source>
</reference>
<dbReference type="AlphaFoldDB" id="A0A438J9F5"/>
<accession>A0A438J9F5</accession>
<proteinExistence type="predicted"/>
<dbReference type="EMBL" id="QGNW01000055">
    <property type="protein sequence ID" value="RVX05582.1"/>
    <property type="molecule type" value="Genomic_DNA"/>
</dbReference>
<name>A0A438J9F5_VITVI</name>
<dbReference type="Proteomes" id="UP000288805">
    <property type="component" value="Unassembled WGS sequence"/>
</dbReference>
<evidence type="ECO:0000313" key="3">
    <source>
        <dbReference type="Proteomes" id="UP000288805"/>
    </source>
</evidence>
<evidence type="ECO:0000256" key="1">
    <source>
        <dbReference type="SAM" id="MobiDB-lite"/>
    </source>
</evidence>
<evidence type="ECO:0000313" key="2">
    <source>
        <dbReference type="EMBL" id="RVX05582.1"/>
    </source>
</evidence>
<feature type="region of interest" description="Disordered" evidence="1">
    <location>
        <begin position="40"/>
        <end position="67"/>
    </location>
</feature>
<feature type="compositionally biased region" description="Basic and acidic residues" evidence="1">
    <location>
        <begin position="104"/>
        <end position="115"/>
    </location>
</feature>
<organism evidence="2 3">
    <name type="scientific">Vitis vinifera</name>
    <name type="common">Grape</name>
    <dbReference type="NCBI Taxonomy" id="29760"/>
    <lineage>
        <taxon>Eukaryota</taxon>
        <taxon>Viridiplantae</taxon>
        <taxon>Streptophyta</taxon>
        <taxon>Embryophyta</taxon>
        <taxon>Tracheophyta</taxon>
        <taxon>Spermatophyta</taxon>
        <taxon>Magnoliopsida</taxon>
        <taxon>eudicotyledons</taxon>
        <taxon>Gunneridae</taxon>
        <taxon>Pentapetalae</taxon>
        <taxon>rosids</taxon>
        <taxon>Vitales</taxon>
        <taxon>Vitaceae</taxon>
        <taxon>Viteae</taxon>
        <taxon>Vitis</taxon>
    </lineage>
</organism>
<feature type="compositionally biased region" description="Basic and acidic residues" evidence="1">
    <location>
        <begin position="54"/>
        <end position="67"/>
    </location>
</feature>